<organism evidence="4 5">
    <name type="scientific">Allostreptomyces psammosilenae</name>
    <dbReference type="NCBI Taxonomy" id="1892865"/>
    <lineage>
        <taxon>Bacteria</taxon>
        <taxon>Bacillati</taxon>
        <taxon>Actinomycetota</taxon>
        <taxon>Actinomycetes</taxon>
        <taxon>Kitasatosporales</taxon>
        <taxon>Streptomycetaceae</taxon>
        <taxon>Allostreptomyces</taxon>
    </lineage>
</organism>
<dbReference type="InterPro" id="IPR036188">
    <property type="entry name" value="FAD/NAD-bd_sf"/>
</dbReference>
<sequence>MRVAVVGGGVAGSVCAIALRRVGAEVTVFESHPDAAGSVGSFLSLASNGLRGLDALDCLGPVTAAGFPVARQRMWSSSGRLLGDVARGRLADDPLHSVTLMRGRLVERLREEAARSGARIITGERLADAETRPDGVRLRFAGGGSADADLLVGADGIWSTTRRLLDPAAPTPRYAGLYTVSGTTEGLDLEPGVFHMVFARAGAFLAVPAPDGTVWWSAQVASREQPDLSAGGTDDATRLRGLRELFGDDVLPSRVLRLTPRLHRPTPHHTLDALPVWHADRVVLVGDAAHPVGAGQGASMAIEDAVVLAHALRSAPSVPSALADYDARRRPRVRRMLKTAGENRDTKTAGPLARRMGELFMPVFFRHFHDRATSWLYTYDATKAA</sequence>
<keyword evidence="1" id="KW-0560">Oxidoreductase</keyword>
<dbReference type="InterPro" id="IPR050493">
    <property type="entry name" value="FAD-dep_Monooxygenase_BioMet"/>
</dbReference>
<dbReference type="Proteomes" id="UP000567795">
    <property type="component" value="Unassembled WGS sequence"/>
</dbReference>
<evidence type="ECO:0000256" key="2">
    <source>
        <dbReference type="ARBA" id="ARBA00023033"/>
    </source>
</evidence>
<feature type="domain" description="FAD-binding" evidence="3">
    <location>
        <begin position="2"/>
        <end position="339"/>
    </location>
</feature>
<dbReference type="RefSeq" id="WP_179812642.1">
    <property type="nucleotide sequence ID" value="NZ_JACBZD010000001.1"/>
</dbReference>
<reference evidence="4 5" key="1">
    <citation type="submission" date="2020-07" db="EMBL/GenBank/DDBJ databases">
        <title>Sequencing the genomes of 1000 actinobacteria strains.</title>
        <authorList>
            <person name="Klenk H.-P."/>
        </authorList>
    </citation>
    <scope>NUCLEOTIDE SEQUENCE [LARGE SCALE GENOMIC DNA]</scope>
    <source>
        <strain evidence="4 5">DSM 42178</strain>
    </source>
</reference>
<keyword evidence="5" id="KW-1185">Reference proteome</keyword>
<proteinExistence type="predicted"/>
<dbReference type="Pfam" id="PF01494">
    <property type="entry name" value="FAD_binding_3"/>
    <property type="match status" value="1"/>
</dbReference>
<protein>
    <submittedName>
        <fullName evidence="4">2-polyprenyl-6-methoxyphenol hydroxylase-like FAD-dependent oxidoreductase</fullName>
    </submittedName>
</protein>
<evidence type="ECO:0000259" key="3">
    <source>
        <dbReference type="Pfam" id="PF01494"/>
    </source>
</evidence>
<keyword evidence="2" id="KW-0503">Monooxygenase</keyword>
<dbReference type="GO" id="GO:0004497">
    <property type="term" value="F:monooxygenase activity"/>
    <property type="evidence" value="ECO:0007669"/>
    <property type="project" value="UniProtKB-KW"/>
</dbReference>
<dbReference type="PANTHER" id="PTHR13789">
    <property type="entry name" value="MONOOXYGENASE"/>
    <property type="match status" value="1"/>
</dbReference>
<dbReference type="AlphaFoldDB" id="A0A852ZYC7"/>
<name>A0A852ZYC7_9ACTN</name>
<dbReference type="EMBL" id="JACBZD010000001">
    <property type="protein sequence ID" value="NYI03621.1"/>
    <property type="molecule type" value="Genomic_DNA"/>
</dbReference>
<gene>
    <name evidence="4" type="ORF">FHU37_000564</name>
</gene>
<evidence type="ECO:0000256" key="1">
    <source>
        <dbReference type="ARBA" id="ARBA00023002"/>
    </source>
</evidence>
<dbReference type="SUPFAM" id="SSF51905">
    <property type="entry name" value="FAD/NAD(P)-binding domain"/>
    <property type="match status" value="1"/>
</dbReference>
<dbReference type="GO" id="GO:0071949">
    <property type="term" value="F:FAD binding"/>
    <property type="evidence" value="ECO:0007669"/>
    <property type="project" value="InterPro"/>
</dbReference>
<dbReference type="PANTHER" id="PTHR13789:SF309">
    <property type="entry name" value="PUTATIVE (AFU_ORTHOLOGUE AFUA_6G14510)-RELATED"/>
    <property type="match status" value="1"/>
</dbReference>
<accession>A0A852ZYC7</accession>
<comment type="caution">
    <text evidence="4">The sequence shown here is derived from an EMBL/GenBank/DDBJ whole genome shotgun (WGS) entry which is preliminary data.</text>
</comment>
<dbReference type="InterPro" id="IPR002938">
    <property type="entry name" value="FAD-bd"/>
</dbReference>
<dbReference type="Gene3D" id="3.50.50.60">
    <property type="entry name" value="FAD/NAD(P)-binding domain"/>
    <property type="match status" value="1"/>
</dbReference>
<evidence type="ECO:0000313" key="5">
    <source>
        <dbReference type="Proteomes" id="UP000567795"/>
    </source>
</evidence>
<dbReference type="PRINTS" id="PR00420">
    <property type="entry name" value="RNGMNOXGNASE"/>
</dbReference>
<evidence type="ECO:0000313" key="4">
    <source>
        <dbReference type="EMBL" id="NYI03621.1"/>
    </source>
</evidence>